<protein>
    <submittedName>
        <fullName evidence="2">Uncharacterized protein</fullName>
    </submittedName>
</protein>
<name>A0A067P5M5_9AGAM</name>
<reference evidence="3" key="1">
    <citation type="journal article" date="2014" name="Proc. Natl. Acad. Sci. U.S.A.">
        <title>Extensive sampling of basidiomycete genomes demonstrates inadequacy of the white-rot/brown-rot paradigm for wood decay fungi.</title>
        <authorList>
            <person name="Riley R."/>
            <person name="Salamov A.A."/>
            <person name="Brown D.W."/>
            <person name="Nagy L.G."/>
            <person name="Floudas D."/>
            <person name="Held B.W."/>
            <person name="Levasseur A."/>
            <person name="Lombard V."/>
            <person name="Morin E."/>
            <person name="Otillar R."/>
            <person name="Lindquist E.A."/>
            <person name="Sun H."/>
            <person name="LaButti K.M."/>
            <person name="Schmutz J."/>
            <person name="Jabbour D."/>
            <person name="Luo H."/>
            <person name="Baker S.E."/>
            <person name="Pisabarro A.G."/>
            <person name="Walton J.D."/>
            <person name="Blanchette R.A."/>
            <person name="Henrissat B."/>
            <person name="Martin F."/>
            <person name="Cullen D."/>
            <person name="Hibbett D.S."/>
            <person name="Grigoriev I.V."/>
        </authorList>
    </citation>
    <scope>NUCLEOTIDE SEQUENCE [LARGE SCALE GENOMIC DNA]</scope>
    <source>
        <strain evidence="3">MUCL 33604</strain>
    </source>
</reference>
<sequence length="179" mass="17974">MLTMADANGNAGGVDPVIRTVTPGSSSTCQMPTPDPSFAMTANVTGTLQTCQPWGLSIQGGTPPYGVTVARLNTPVVTNMTVPSGDDIVTYINRAEPLGVILAAVHDSTGRWGIGTSLVNTAGSSDTTCSGLVTSYTSAVPSHASSASIQASQSPSSTSTPTSAKSSSLKTPIIVGICV</sequence>
<feature type="non-terminal residue" evidence="2">
    <location>
        <position position="179"/>
    </location>
</feature>
<dbReference type="Proteomes" id="UP000027265">
    <property type="component" value="Unassembled WGS sequence"/>
</dbReference>
<keyword evidence="3" id="KW-1185">Reference proteome</keyword>
<organism evidence="2 3">
    <name type="scientific">Jaapia argillacea MUCL 33604</name>
    <dbReference type="NCBI Taxonomy" id="933084"/>
    <lineage>
        <taxon>Eukaryota</taxon>
        <taxon>Fungi</taxon>
        <taxon>Dikarya</taxon>
        <taxon>Basidiomycota</taxon>
        <taxon>Agaricomycotina</taxon>
        <taxon>Agaricomycetes</taxon>
        <taxon>Agaricomycetidae</taxon>
        <taxon>Jaapiales</taxon>
        <taxon>Jaapiaceae</taxon>
        <taxon>Jaapia</taxon>
    </lineage>
</organism>
<evidence type="ECO:0000313" key="3">
    <source>
        <dbReference type="Proteomes" id="UP000027265"/>
    </source>
</evidence>
<evidence type="ECO:0000313" key="2">
    <source>
        <dbReference type="EMBL" id="KDQ50213.1"/>
    </source>
</evidence>
<dbReference type="InParanoid" id="A0A067P5M5"/>
<feature type="region of interest" description="Disordered" evidence="1">
    <location>
        <begin position="147"/>
        <end position="166"/>
    </location>
</feature>
<evidence type="ECO:0000256" key="1">
    <source>
        <dbReference type="SAM" id="MobiDB-lite"/>
    </source>
</evidence>
<dbReference type="OrthoDB" id="2527908at2759"/>
<proteinExistence type="predicted"/>
<dbReference type="HOGENOM" id="CLU_1506923_0_0_1"/>
<dbReference type="AlphaFoldDB" id="A0A067P5M5"/>
<gene>
    <name evidence="2" type="ORF">JAAARDRAFT_186448</name>
</gene>
<dbReference type="EMBL" id="KL197764">
    <property type="protein sequence ID" value="KDQ50213.1"/>
    <property type="molecule type" value="Genomic_DNA"/>
</dbReference>
<accession>A0A067P5M5</accession>